<evidence type="ECO:0000259" key="1">
    <source>
        <dbReference type="Pfam" id="PF13302"/>
    </source>
</evidence>
<feature type="domain" description="N-acetyltransferase" evidence="1">
    <location>
        <begin position="6"/>
        <end position="132"/>
    </location>
</feature>
<protein>
    <submittedName>
        <fullName evidence="2">GNAT family N-acetyltransferase</fullName>
    </submittedName>
</protein>
<evidence type="ECO:0000313" key="3">
    <source>
        <dbReference type="Proteomes" id="UP001516662"/>
    </source>
</evidence>
<dbReference type="InterPro" id="IPR051531">
    <property type="entry name" value="N-acetyltransferase"/>
</dbReference>
<dbReference type="RefSeq" id="WP_193539797.1">
    <property type="nucleotide sequence ID" value="NZ_JADCLJ010000025.1"/>
</dbReference>
<organism evidence="2 3">
    <name type="scientific">Litchfieldia luteola</name>
    <dbReference type="NCBI Taxonomy" id="682179"/>
    <lineage>
        <taxon>Bacteria</taxon>
        <taxon>Bacillati</taxon>
        <taxon>Bacillota</taxon>
        <taxon>Bacilli</taxon>
        <taxon>Bacillales</taxon>
        <taxon>Bacillaceae</taxon>
        <taxon>Litchfieldia</taxon>
    </lineage>
</organism>
<name>A0ABR9QPU2_9BACI</name>
<gene>
    <name evidence="2" type="ORF">IMZ08_20935</name>
</gene>
<dbReference type="InterPro" id="IPR016181">
    <property type="entry name" value="Acyl_CoA_acyltransferase"/>
</dbReference>
<dbReference type="Proteomes" id="UP001516662">
    <property type="component" value="Unassembled WGS sequence"/>
</dbReference>
<keyword evidence="3" id="KW-1185">Reference proteome</keyword>
<evidence type="ECO:0000313" key="2">
    <source>
        <dbReference type="EMBL" id="MBE4910506.1"/>
    </source>
</evidence>
<dbReference type="EMBL" id="JADCLJ010000025">
    <property type="protein sequence ID" value="MBE4910506.1"/>
    <property type="molecule type" value="Genomic_DNA"/>
</dbReference>
<proteinExistence type="predicted"/>
<dbReference type="InterPro" id="IPR000182">
    <property type="entry name" value="GNAT_dom"/>
</dbReference>
<reference evidence="2 3" key="1">
    <citation type="submission" date="2020-10" db="EMBL/GenBank/DDBJ databases">
        <title>Bacillus sp. HD4P25, an endophyte from a halophyte.</title>
        <authorList>
            <person name="Sun J.-Q."/>
        </authorList>
    </citation>
    <scope>NUCLEOTIDE SEQUENCE [LARGE SCALE GENOMIC DNA]</scope>
    <source>
        <strain evidence="2 3">YIM 93174</strain>
    </source>
</reference>
<dbReference type="PANTHER" id="PTHR43792:SF1">
    <property type="entry name" value="N-ACETYLTRANSFERASE DOMAIN-CONTAINING PROTEIN"/>
    <property type="match status" value="1"/>
</dbReference>
<comment type="caution">
    <text evidence="2">The sequence shown here is derived from an EMBL/GenBank/DDBJ whole genome shotgun (WGS) entry which is preliminary data.</text>
</comment>
<dbReference type="Gene3D" id="3.40.630.30">
    <property type="match status" value="1"/>
</dbReference>
<accession>A0ABR9QPU2</accession>
<sequence length="186" mass="21725">MLKKRDLQDCQALYELMVHPDVFPFVRHKANSYEEFLFLTKQTIEAEERGELISRTILDEWGSPIGTINLFDLQDNAGFLGTWLGKPYHGKGYNQLAKDQFFNELFYDMDIEKIFMRVRKINERSNKAAAKLPYVAFANNTRKSLLDEINAGQDIYNLYEISKDQYTLHTLRTAAVYEESQHLLEA</sequence>
<dbReference type="PANTHER" id="PTHR43792">
    <property type="entry name" value="GNAT FAMILY, PUTATIVE (AFU_ORTHOLOGUE AFUA_3G00765)-RELATED-RELATED"/>
    <property type="match status" value="1"/>
</dbReference>
<dbReference type="Pfam" id="PF13302">
    <property type="entry name" value="Acetyltransf_3"/>
    <property type="match status" value="1"/>
</dbReference>
<dbReference type="SUPFAM" id="SSF55729">
    <property type="entry name" value="Acyl-CoA N-acyltransferases (Nat)"/>
    <property type="match status" value="1"/>
</dbReference>